<dbReference type="SMART" id="SM00388">
    <property type="entry name" value="HisKA"/>
    <property type="match status" value="1"/>
</dbReference>
<dbReference type="PANTHER" id="PTHR43065">
    <property type="entry name" value="SENSOR HISTIDINE KINASE"/>
    <property type="match status" value="1"/>
</dbReference>
<keyword evidence="5" id="KW-0812">Transmembrane</keyword>
<evidence type="ECO:0000256" key="5">
    <source>
        <dbReference type="SAM" id="Phobius"/>
    </source>
</evidence>
<evidence type="ECO:0000256" key="3">
    <source>
        <dbReference type="ARBA" id="ARBA00022553"/>
    </source>
</evidence>
<dbReference type="Proteomes" id="UP000282977">
    <property type="component" value="Unassembled WGS sequence"/>
</dbReference>
<dbReference type="OrthoDB" id="9796100at2"/>
<dbReference type="PROSITE" id="PS50110">
    <property type="entry name" value="RESPONSE_REGULATORY"/>
    <property type="match status" value="1"/>
</dbReference>
<dbReference type="CDD" id="cd00082">
    <property type="entry name" value="HisKA"/>
    <property type="match status" value="1"/>
</dbReference>
<dbReference type="PANTHER" id="PTHR43065:SF42">
    <property type="entry name" value="TWO-COMPONENT SENSOR PPRA"/>
    <property type="match status" value="1"/>
</dbReference>
<dbReference type="Gene3D" id="1.10.287.130">
    <property type="match status" value="1"/>
</dbReference>
<dbReference type="EMBL" id="RZUL01000005">
    <property type="protein sequence ID" value="RVT39871.1"/>
    <property type="molecule type" value="Genomic_DNA"/>
</dbReference>
<dbReference type="CDD" id="cd00156">
    <property type="entry name" value="REC"/>
    <property type="match status" value="1"/>
</dbReference>
<dbReference type="GO" id="GO:0000155">
    <property type="term" value="F:phosphorelay sensor kinase activity"/>
    <property type="evidence" value="ECO:0007669"/>
    <property type="project" value="InterPro"/>
</dbReference>
<keyword evidence="5" id="KW-0472">Membrane</keyword>
<dbReference type="InterPro" id="IPR004358">
    <property type="entry name" value="Sig_transdc_His_kin-like_C"/>
</dbReference>
<dbReference type="InterPro" id="IPR036097">
    <property type="entry name" value="HisK_dim/P_sf"/>
</dbReference>
<dbReference type="PRINTS" id="PR00344">
    <property type="entry name" value="BCTRLSENSOR"/>
</dbReference>
<reference evidence="8 9" key="1">
    <citation type="submission" date="2019-01" db="EMBL/GenBank/DDBJ databases">
        <authorList>
            <person name="Chen W.-M."/>
        </authorList>
    </citation>
    <scope>NUCLEOTIDE SEQUENCE [LARGE SCALE GENOMIC DNA]</scope>
    <source>
        <strain evidence="8 9">TLA-22</strain>
    </source>
</reference>
<comment type="caution">
    <text evidence="8">The sequence shown here is derived from an EMBL/GenBank/DDBJ whole genome shotgun (WGS) entry which is preliminary data.</text>
</comment>
<dbReference type="InterPro" id="IPR005467">
    <property type="entry name" value="His_kinase_dom"/>
</dbReference>
<evidence type="ECO:0000259" key="7">
    <source>
        <dbReference type="PROSITE" id="PS50110"/>
    </source>
</evidence>
<dbReference type="Pfam" id="PF02518">
    <property type="entry name" value="HATPase_c"/>
    <property type="match status" value="1"/>
</dbReference>
<keyword evidence="3 4" id="KW-0597">Phosphoprotein</keyword>
<dbReference type="SMART" id="SM00448">
    <property type="entry name" value="REC"/>
    <property type="match status" value="1"/>
</dbReference>
<dbReference type="InterPro" id="IPR003594">
    <property type="entry name" value="HATPase_dom"/>
</dbReference>
<feature type="transmembrane region" description="Helical" evidence="5">
    <location>
        <begin position="27"/>
        <end position="48"/>
    </location>
</feature>
<dbReference type="RefSeq" id="WP_127691569.1">
    <property type="nucleotide sequence ID" value="NZ_RZUL01000005.1"/>
</dbReference>
<organism evidence="8 9">
    <name type="scientific">Sphingobium algorifonticola</name>
    <dbReference type="NCBI Taxonomy" id="2008318"/>
    <lineage>
        <taxon>Bacteria</taxon>
        <taxon>Pseudomonadati</taxon>
        <taxon>Pseudomonadota</taxon>
        <taxon>Alphaproteobacteria</taxon>
        <taxon>Sphingomonadales</taxon>
        <taxon>Sphingomonadaceae</taxon>
        <taxon>Sphingobium</taxon>
    </lineage>
</organism>
<dbReference type="InterPro" id="IPR001789">
    <property type="entry name" value="Sig_transdc_resp-reg_receiver"/>
</dbReference>
<dbReference type="InterPro" id="IPR058544">
    <property type="entry name" value="ETR1_N"/>
</dbReference>
<accession>A0A437J532</accession>
<dbReference type="Gene3D" id="3.40.50.2300">
    <property type="match status" value="1"/>
</dbReference>
<dbReference type="SUPFAM" id="SSF47384">
    <property type="entry name" value="Homodimeric domain of signal transducing histidine kinase"/>
    <property type="match status" value="1"/>
</dbReference>
<evidence type="ECO:0000313" key="9">
    <source>
        <dbReference type="Proteomes" id="UP000282977"/>
    </source>
</evidence>
<keyword evidence="9" id="KW-1185">Reference proteome</keyword>
<evidence type="ECO:0000259" key="6">
    <source>
        <dbReference type="PROSITE" id="PS50109"/>
    </source>
</evidence>
<dbReference type="Pfam" id="PF00072">
    <property type="entry name" value="Response_reg"/>
    <property type="match status" value="1"/>
</dbReference>
<evidence type="ECO:0000313" key="8">
    <source>
        <dbReference type="EMBL" id="RVT39871.1"/>
    </source>
</evidence>
<feature type="domain" description="Histidine kinase" evidence="6">
    <location>
        <begin position="173"/>
        <end position="392"/>
    </location>
</feature>
<dbReference type="Gene3D" id="3.30.565.10">
    <property type="entry name" value="Histidine kinase-like ATPase, C-terminal domain"/>
    <property type="match status" value="1"/>
</dbReference>
<proteinExistence type="predicted"/>
<feature type="transmembrane region" description="Helical" evidence="5">
    <location>
        <begin position="88"/>
        <end position="111"/>
    </location>
</feature>
<dbReference type="InterPro" id="IPR036890">
    <property type="entry name" value="HATPase_C_sf"/>
</dbReference>
<protein>
    <recommendedName>
        <fullName evidence="2">histidine kinase</fullName>
        <ecNumber evidence="2">2.7.13.3</ecNumber>
    </recommendedName>
</protein>
<name>A0A437J532_9SPHN</name>
<keyword evidence="5" id="KW-1133">Transmembrane helix</keyword>
<feature type="modified residue" description="4-aspartylphosphate" evidence="4">
    <location>
        <position position="463"/>
    </location>
</feature>
<feature type="domain" description="Response regulatory" evidence="7">
    <location>
        <begin position="414"/>
        <end position="527"/>
    </location>
</feature>
<evidence type="ECO:0000256" key="2">
    <source>
        <dbReference type="ARBA" id="ARBA00012438"/>
    </source>
</evidence>
<evidence type="ECO:0000256" key="1">
    <source>
        <dbReference type="ARBA" id="ARBA00000085"/>
    </source>
</evidence>
<sequence length="531" mass="57317">MFSSFLDDYMPHGYCLLWRPELVWTHVVSDALIALAYFSIPIALIRFIRARRDIQFGGIFWLFAIFIMACGTTHIMAIWTLWNGDYGIEALIKVVTAIASVLTAIVLWPLIPKALALPSTAQLRTANDALASRIAERDAALSALRIEEEERRKAEAALLQSRKIEAVGQLTGGIAHDFNNLLQAVAGNIELIALHGSGHDKIARLASNATAALDRGRTLTSQLLAFSRIQRLELKPVRVGLIITGMSDLLQRTLGPQIRYSLEGTDEGLAVMADRTQLELALLNLAINSRDAMPQGGQLSITAAPYHQPQDEDDLPAGEYVDIVVADTGIGMPADVLERAFEPFFTTKPVGKGTGLGLSMVFGIARQSGGTLLIDSQEGNGTRVTLRLRRVAQATETTAPNAVASSPERLDAIRILVIDDDTAVRETVVEALEAMGAAVQEAARGTTGIAMAEAEDYDIVLLDFAMPDMNGAAVAQAIAKKRPRLPIIFASGYADTDALDAAMDGAVTMLRKPFSHRDLVTAILSALRNVN</sequence>
<dbReference type="InterPro" id="IPR003661">
    <property type="entry name" value="HisK_dim/P_dom"/>
</dbReference>
<gene>
    <name evidence="8" type="ORF">ENE74_14120</name>
</gene>
<dbReference type="EC" id="2.7.13.3" evidence="2"/>
<comment type="catalytic activity">
    <reaction evidence="1">
        <text>ATP + protein L-histidine = ADP + protein N-phospho-L-histidine.</text>
        <dbReference type="EC" id="2.7.13.3"/>
    </reaction>
</comment>
<dbReference type="PROSITE" id="PS50109">
    <property type="entry name" value="HIS_KIN"/>
    <property type="match status" value="1"/>
</dbReference>
<dbReference type="SUPFAM" id="SSF52172">
    <property type="entry name" value="CheY-like"/>
    <property type="match status" value="1"/>
</dbReference>
<dbReference type="SUPFAM" id="SSF55874">
    <property type="entry name" value="ATPase domain of HSP90 chaperone/DNA topoisomerase II/histidine kinase"/>
    <property type="match status" value="1"/>
</dbReference>
<dbReference type="AlphaFoldDB" id="A0A437J532"/>
<dbReference type="Pfam" id="PF25487">
    <property type="entry name" value="ETR1_N"/>
    <property type="match status" value="1"/>
</dbReference>
<feature type="transmembrane region" description="Helical" evidence="5">
    <location>
        <begin position="60"/>
        <end position="82"/>
    </location>
</feature>
<dbReference type="InterPro" id="IPR011006">
    <property type="entry name" value="CheY-like_superfamily"/>
</dbReference>
<dbReference type="SMART" id="SM00387">
    <property type="entry name" value="HATPase_c"/>
    <property type="match status" value="1"/>
</dbReference>
<evidence type="ECO:0000256" key="4">
    <source>
        <dbReference type="PROSITE-ProRule" id="PRU00169"/>
    </source>
</evidence>